<sequence>MPAGQGKDAEERFAAAVESRSPLAAADDADLARELEIVAMLRSRGAAFAPDADTKARAKQRLMAVLAAEQGGPRQAPRAVPAQAEAELTAPLGRLAERTDVDPAAETALIEPIRADLAPDSETDDAGTLAEPIPLHGGKRAGRGARHSLGGRSRRPVLAGLRGRVVFVGAAAAAALLAIASGGVLASSNALPGDTLYPVKRVAESAGLALTFDEADRARRHLEIAATRLSEVEQLAHDSQAAPAPEVFTEAMDDFDSATNEGSQLLLSTAATDNGGTAAEDLHKWATEQSNRLAELEPELPPSADAGTSKQLLQRLLGQTGGLETDSDASRRTADESDGGSGSEDATEDPTTTKDKKDSSDANETDEPSRSSEKSTERENPRLLPDLSPNTNRDEDEKSTGSASEDEDSGSTSESDSDEGGDGNVSVPLPLLPPVTLPPLLPGMPGITIG</sequence>
<feature type="compositionally biased region" description="Pro residues" evidence="1">
    <location>
        <begin position="430"/>
        <end position="442"/>
    </location>
</feature>
<dbReference type="OrthoDB" id="3402808at2"/>
<dbReference type="AlphaFoldDB" id="A0A543FNU0"/>
<organism evidence="4 5">
    <name type="scientific">Pseudonocardia cypriaca</name>
    <dbReference type="NCBI Taxonomy" id="882449"/>
    <lineage>
        <taxon>Bacteria</taxon>
        <taxon>Bacillati</taxon>
        <taxon>Actinomycetota</taxon>
        <taxon>Actinomycetes</taxon>
        <taxon>Pseudonocardiales</taxon>
        <taxon>Pseudonocardiaceae</taxon>
        <taxon>Pseudonocardia</taxon>
    </lineage>
</organism>
<dbReference type="InterPro" id="IPR043725">
    <property type="entry name" value="DUF5667"/>
</dbReference>
<dbReference type="RefSeq" id="WP_142106784.1">
    <property type="nucleotide sequence ID" value="NZ_VFPH01000003.1"/>
</dbReference>
<feature type="region of interest" description="Disordered" evidence="1">
    <location>
        <begin position="320"/>
        <end position="450"/>
    </location>
</feature>
<reference evidence="4 5" key="1">
    <citation type="submission" date="2019-06" db="EMBL/GenBank/DDBJ databases">
        <title>Sequencing the genomes of 1000 actinobacteria strains.</title>
        <authorList>
            <person name="Klenk H.-P."/>
        </authorList>
    </citation>
    <scope>NUCLEOTIDE SEQUENCE [LARGE SCALE GENOMIC DNA]</scope>
    <source>
        <strain evidence="4 5">DSM 45511</strain>
    </source>
</reference>
<feature type="compositionally biased region" description="Basic and acidic residues" evidence="1">
    <location>
        <begin position="351"/>
        <end position="360"/>
    </location>
</feature>
<evidence type="ECO:0000256" key="2">
    <source>
        <dbReference type="SAM" id="Phobius"/>
    </source>
</evidence>
<keyword evidence="2" id="KW-1133">Transmembrane helix</keyword>
<dbReference type="Proteomes" id="UP000319818">
    <property type="component" value="Unassembled WGS sequence"/>
</dbReference>
<keyword evidence="2" id="KW-0812">Transmembrane</keyword>
<dbReference type="EMBL" id="VFPH01000003">
    <property type="protein sequence ID" value="TQM35446.1"/>
    <property type="molecule type" value="Genomic_DNA"/>
</dbReference>
<feature type="compositionally biased region" description="Basic and acidic residues" evidence="1">
    <location>
        <begin position="367"/>
        <end position="381"/>
    </location>
</feature>
<feature type="compositionally biased region" description="Basic residues" evidence="1">
    <location>
        <begin position="137"/>
        <end position="146"/>
    </location>
</feature>
<dbReference type="Pfam" id="PF18915">
    <property type="entry name" value="DUF5667"/>
    <property type="match status" value="1"/>
</dbReference>
<feature type="region of interest" description="Disordered" evidence="1">
    <location>
        <begin position="119"/>
        <end position="151"/>
    </location>
</feature>
<name>A0A543FNU0_9PSEU</name>
<feature type="domain" description="DUF5667" evidence="3">
    <location>
        <begin position="190"/>
        <end position="301"/>
    </location>
</feature>
<protein>
    <recommendedName>
        <fullName evidence="3">DUF5667 domain-containing protein</fullName>
    </recommendedName>
</protein>
<feature type="region of interest" description="Disordered" evidence="1">
    <location>
        <begin position="1"/>
        <end position="23"/>
    </location>
</feature>
<feature type="compositionally biased region" description="Acidic residues" evidence="1">
    <location>
        <begin position="404"/>
        <end position="421"/>
    </location>
</feature>
<keyword evidence="5" id="KW-1185">Reference proteome</keyword>
<evidence type="ECO:0000313" key="5">
    <source>
        <dbReference type="Proteomes" id="UP000319818"/>
    </source>
</evidence>
<gene>
    <name evidence="4" type="ORF">FB388_6879</name>
</gene>
<evidence type="ECO:0000259" key="3">
    <source>
        <dbReference type="Pfam" id="PF18915"/>
    </source>
</evidence>
<evidence type="ECO:0000313" key="4">
    <source>
        <dbReference type="EMBL" id="TQM35446.1"/>
    </source>
</evidence>
<keyword evidence="2" id="KW-0472">Membrane</keyword>
<feature type="transmembrane region" description="Helical" evidence="2">
    <location>
        <begin position="165"/>
        <end position="186"/>
    </location>
</feature>
<proteinExistence type="predicted"/>
<evidence type="ECO:0000256" key="1">
    <source>
        <dbReference type="SAM" id="MobiDB-lite"/>
    </source>
</evidence>
<accession>A0A543FNU0</accession>
<comment type="caution">
    <text evidence="4">The sequence shown here is derived from an EMBL/GenBank/DDBJ whole genome shotgun (WGS) entry which is preliminary data.</text>
</comment>